<keyword evidence="1" id="KW-0732">Signal</keyword>
<evidence type="ECO:0000313" key="2">
    <source>
        <dbReference type="EMBL" id="SFP93512.1"/>
    </source>
</evidence>
<dbReference type="Proteomes" id="UP000199586">
    <property type="component" value="Unassembled WGS sequence"/>
</dbReference>
<dbReference type="EMBL" id="FOXP01000011">
    <property type="protein sequence ID" value="SFP93512.1"/>
    <property type="molecule type" value="Genomic_DNA"/>
</dbReference>
<accession>A0A1I5UE21</accession>
<proteinExistence type="predicted"/>
<dbReference type="RefSeq" id="WP_245739351.1">
    <property type="nucleotide sequence ID" value="NZ_FOXP01000011.1"/>
</dbReference>
<reference evidence="2 3" key="1">
    <citation type="submission" date="2016-10" db="EMBL/GenBank/DDBJ databases">
        <authorList>
            <person name="de Groot N.N."/>
        </authorList>
    </citation>
    <scope>NUCLEOTIDE SEQUENCE [LARGE SCALE GENOMIC DNA]</scope>
    <source>
        <strain evidence="2 3">CGMCC 1.9113</strain>
    </source>
</reference>
<dbReference type="AlphaFoldDB" id="A0A1I5UE21"/>
<sequence>MKLVLPLLAAALTLAACAKTGELDATGGVSAVRSACPIVGVPAGTGDMTLFDPPTSQAETAIDLVANMTQVRGTCDDTGADIGTTVTFVVQARRVRYEAARDVQLPYFIAVVRGGSTVAAKQVGTVSLHFDAGQPRAQTTATATTTVSRAEATLPPEIRDRLTRRRKAGDEDAAVDPLSQPEVRAAVAKASFEALVGFQLNDAQLRYNATR</sequence>
<organism evidence="2 3">
    <name type="scientific">Sphingomonas rubra</name>
    <dbReference type="NCBI Taxonomy" id="634430"/>
    <lineage>
        <taxon>Bacteria</taxon>
        <taxon>Pseudomonadati</taxon>
        <taxon>Pseudomonadota</taxon>
        <taxon>Alphaproteobacteria</taxon>
        <taxon>Sphingomonadales</taxon>
        <taxon>Sphingomonadaceae</taxon>
        <taxon>Sphingomonas</taxon>
    </lineage>
</organism>
<protein>
    <recommendedName>
        <fullName evidence="4">Lipoprotein</fullName>
    </recommendedName>
</protein>
<keyword evidence="3" id="KW-1185">Reference proteome</keyword>
<feature type="chain" id="PRO_5011538889" description="Lipoprotein" evidence="1">
    <location>
        <begin position="19"/>
        <end position="211"/>
    </location>
</feature>
<evidence type="ECO:0000313" key="3">
    <source>
        <dbReference type="Proteomes" id="UP000199586"/>
    </source>
</evidence>
<feature type="signal peptide" evidence="1">
    <location>
        <begin position="1"/>
        <end position="18"/>
    </location>
</feature>
<name>A0A1I5UE21_9SPHN</name>
<evidence type="ECO:0000256" key="1">
    <source>
        <dbReference type="SAM" id="SignalP"/>
    </source>
</evidence>
<dbReference type="PROSITE" id="PS51257">
    <property type="entry name" value="PROKAR_LIPOPROTEIN"/>
    <property type="match status" value="1"/>
</dbReference>
<evidence type="ECO:0008006" key="4">
    <source>
        <dbReference type="Google" id="ProtNLM"/>
    </source>
</evidence>
<gene>
    <name evidence="2" type="ORF">SAMN04488241_111105</name>
</gene>
<dbReference type="STRING" id="634430.SAMN04488241_111105"/>